<evidence type="ECO:0000259" key="3">
    <source>
        <dbReference type="PROSITE" id="PS50090"/>
    </source>
</evidence>
<keyword evidence="1" id="KW-0238">DNA-binding</keyword>
<sequence length="610" mass="68649">MLGKGNKSCHSGDIRDASDAISPKSGVEMIQSTCKFSMVQGQGSFIVDPEDEVIDVEHLLAEPHNEKCFDGFYLDSGSFDKCLAVERFPCSNEYCQTNTDCGGVVDSSVSQDVKHDSNEFLDRMLQGIHDESNLYITSDFSSDCIDYLLGTGHAEKDSQLNFGSQSVLGNMGSECHSPGFNERESGAEEVSDLSNAIIQLPESTSNQSALFLDNLSIRELHDAFKSIFGRETSVKDKQWLKRHILSAFKNFTELGDSFSLLESGFSSNESNLNMISSSCNHLFERAYSPSTNISDKSPELVSRDGGKEGHSGSDILESAICHVKKKGIDLLKARNTENTPIQQKRLRKPTRRYIEESSDVKSKTCDGRLDTSRVGSRNKVFHVRVHNQHQWNGFSMAQLVFPEGSVGVSGEQEPFCVRPQRGRPRKNFAFYTGNDSKDAKEHRLRSVIPKRIYCSDSESEDMSDDSSSTKRRKRSFRRKHHRLWNLSEVMNLIEGVSHYGVGRWTEIKRLLFSTSHRTSVDLKDKWRNLLRASGAYITSKKKAKRKQKHMNLPLPPAAVCRIRELAIIHPYPRERKSKLPLRVTGTPLSATSHDTIISRSRRIASKQGYM</sequence>
<dbReference type="InterPro" id="IPR017930">
    <property type="entry name" value="Myb_dom"/>
</dbReference>
<dbReference type="PANTHER" id="PTHR47122:SF8">
    <property type="entry name" value="MYB-LIKE DOMAIN-CONTAINING PROTEIN"/>
    <property type="match status" value="1"/>
</dbReference>
<evidence type="ECO:0000256" key="1">
    <source>
        <dbReference type="ARBA" id="ARBA00023125"/>
    </source>
</evidence>
<evidence type="ECO:0000313" key="5">
    <source>
        <dbReference type="EMBL" id="KAK1260955.1"/>
    </source>
</evidence>
<dbReference type="Proteomes" id="UP001179952">
    <property type="component" value="Unassembled WGS sequence"/>
</dbReference>
<organism evidence="5 6">
    <name type="scientific">Acorus gramineus</name>
    <name type="common">Dwarf sweet flag</name>
    <dbReference type="NCBI Taxonomy" id="55184"/>
    <lineage>
        <taxon>Eukaryota</taxon>
        <taxon>Viridiplantae</taxon>
        <taxon>Streptophyta</taxon>
        <taxon>Embryophyta</taxon>
        <taxon>Tracheophyta</taxon>
        <taxon>Spermatophyta</taxon>
        <taxon>Magnoliopsida</taxon>
        <taxon>Liliopsida</taxon>
        <taxon>Acoraceae</taxon>
        <taxon>Acorus</taxon>
    </lineage>
</organism>
<reference evidence="5" key="1">
    <citation type="journal article" date="2023" name="Nat. Commun.">
        <title>Diploid and tetraploid genomes of Acorus and the evolution of monocots.</title>
        <authorList>
            <person name="Ma L."/>
            <person name="Liu K.W."/>
            <person name="Li Z."/>
            <person name="Hsiao Y.Y."/>
            <person name="Qi Y."/>
            <person name="Fu T."/>
            <person name="Tang G.D."/>
            <person name="Zhang D."/>
            <person name="Sun W.H."/>
            <person name="Liu D.K."/>
            <person name="Li Y."/>
            <person name="Chen G.Z."/>
            <person name="Liu X.D."/>
            <person name="Liao X.Y."/>
            <person name="Jiang Y.T."/>
            <person name="Yu X."/>
            <person name="Hao Y."/>
            <person name="Huang J."/>
            <person name="Zhao X.W."/>
            <person name="Ke S."/>
            <person name="Chen Y.Y."/>
            <person name="Wu W.L."/>
            <person name="Hsu J.L."/>
            <person name="Lin Y.F."/>
            <person name="Huang M.D."/>
            <person name="Li C.Y."/>
            <person name="Huang L."/>
            <person name="Wang Z.W."/>
            <person name="Zhao X."/>
            <person name="Zhong W.Y."/>
            <person name="Peng D.H."/>
            <person name="Ahmad S."/>
            <person name="Lan S."/>
            <person name="Zhang J.S."/>
            <person name="Tsai W.C."/>
            <person name="Van de Peer Y."/>
            <person name="Liu Z.J."/>
        </authorList>
    </citation>
    <scope>NUCLEOTIDE SEQUENCE</scope>
    <source>
        <strain evidence="5">SCP</strain>
    </source>
</reference>
<keyword evidence="6" id="KW-1185">Reference proteome</keyword>
<feature type="region of interest" description="Disordered" evidence="2">
    <location>
        <begin position="1"/>
        <end position="22"/>
    </location>
</feature>
<comment type="caution">
    <text evidence="5">The sequence shown here is derived from an EMBL/GenBank/DDBJ whole genome shotgun (WGS) entry which is preliminary data.</text>
</comment>
<evidence type="ECO:0000256" key="2">
    <source>
        <dbReference type="SAM" id="MobiDB-lite"/>
    </source>
</evidence>
<dbReference type="InterPro" id="IPR001005">
    <property type="entry name" value="SANT/Myb"/>
</dbReference>
<dbReference type="PANTHER" id="PTHR47122">
    <property type="entry name" value="MYB-LIKE DNA-BINDING DOMAIN CONTAINING PROTEIN, EXPRESSED"/>
    <property type="match status" value="1"/>
</dbReference>
<reference evidence="5" key="2">
    <citation type="submission" date="2023-06" db="EMBL/GenBank/DDBJ databases">
        <authorList>
            <person name="Ma L."/>
            <person name="Liu K.-W."/>
            <person name="Li Z."/>
            <person name="Hsiao Y.-Y."/>
            <person name="Qi Y."/>
            <person name="Fu T."/>
            <person name="Tang G."/>
            <person name="Zhang D."/>
            <person name="Sun W.-H."/>
            <person name="Liu D.-K."/>
            <person name="Li Y."/>
            <person name="Chen G.-Z."/>
            <person name="Liu X.-D."/>
            <person name="Liao X.-Y."/>
            <person name="Jiang Y.-T."/>
            <person name="Yu X."/>
            <person name="Hao Y."/>
            <person name="Huang J."/>
            <person name="Zhao X.-W."/>
            <person name="Ke S."/>
            <person name="Chen Y.-Y."/>
            <person name="Wu W.-L."/>
            <person name="Hsu J.-L."/>
            <person name="Lin Y.-F."/>
            <person name="Huang M.-D."/>
            <person name="Li C.-Y."/>
            <person name="Huang L."/>
            <person name="Wang Z.-W."/>
            <person name="Zhao X."/>
            <person name="Zhong W.-Y."/>
            <person name="Peng D.-H."/>
            <person name="Ahmad S."/>
            <person name="Lan S."/>
            <person name="Zhang J.-S."/>
            <person name="Tsai W.-C."/>
            <person name="Van De Peer Y."/>
            <person name="Liu Z.-J."/>
        </authorList>
    </citation>
    <scope>NUCLEOTIDE SEQUENCE</scope>
    <source>
        <strain evidence="5">SCP</strain>
        <tissue evidence="5">Leaves</tissue>
    </source>
</reference>
<dbReference type="Gene3D" id="1.10.246.220">
    <property type="match status" value="1"/>
</dbReference>
<dbReference type="SMART" id="SM00717">
    <property type="entry name" value="SANT"/>
    <property type="match status" value="1"/>
</dbReference>
<feature type="domain" description="HTH myb-type" evidence="4">
    <location>
        <begin position="478"/>
        <end position="534"/>
    </location>
</feature>
<evidence type="ECO:0000259" key="4">
    <source>
        <dbReference type="PROSITE" id="PS51294"/>
    </source>
</evidence>
<dbReference type="GO" id="GO:0003677">
    <property type="term" value="F:DNA binding"/>
    <property type="evidence" value="ECO:0007669"/>
    <property type="project" value="UniProtKB-KW"/>
</dbReference>
<gene>
    <name evidence="5" type="ORF">QJS04_geneDACA002105</name>
</gene>
<feature type="region of interest" description="Disordered" evidence="2">
    <location>
        <begin position="457"/>
        <end position="476"/>
    </location>
</feature>
<feature type="domain" description="Myb-like" evidence="3">
    <location>
        <begin position="484"/>
        <end position="530"/>
    </location>
</feature>
<dbReference type="AlphaFoldDB" id="A0AAV9A9T8"/>
<dbReference type="PROSITE" id="PS50090">
    <property type="entry name" value="MYB_LIKE"/>
    <property type="match status" value="1"/>
</dbReference>
<accession>A0AAV9A9T8</accession>
<dbReference type="Pfam" id="PF00249">
    <property type="entry name" value="Myb_DNA-binding"/>
    <property type="match status" value="1"/>
</dbReference>
<dbReference type="CDD" id="cd11660">
    <property type="entry name" value="SANT_TRF"/>
    <property type="match status" value="1"/>
</dbReference>
<dbReference type="EMBL" id="JAUJYN010000011">
    <property type="protein sequence ID" value="KAK1260955.1"/>
    <property type="molecule type" value="Genomic_DNA"/>
</dbReference>
<proteinExistence type="predicted"/>
<dbReference type="InterPro" id="IPR009057">
    <property type="entry name" value="Homeodomain-like_sf"/>
</dbReference>
<evidence type="ECO:0000313" key="6">
    <source>
        <dbReference type="Proteomes" id="UP001179952"/>
    </source>
</evidence>
<protein>
    <submittedName>
        <fullName evidence="5">Telomere repeat-binding protein 4</fullName>
    </submittedName>
</protein>
<name>A0AAV9A9T8_ACOGR</name>
<dbReference type="SUPFAM" id="SSF46689">
    <property type="entry name" value="Homeodomain-like"/>
    <property type="match status" value="1"/>
</dbReference>
<dbReference type="PROSITE" id="PS51294">
    <property type="entry name" value="HTH_MYB"/>
    <property type="match status" value="1"/>
</dbReference>